<name>A0ABS0XLF7_9SPHN</name>
<dbReference type="EMBL" id="JAELXS010000002">
    <property type="protein sequence ID" value="MBJ6120866.1"/>
    <property type="molecule type" value="Genomic_DNA"/>
</dbReference>
<protein>
    <recommendedName>
        <fullName evidence="4">MipA/OmpV family protein</fullName>
    </recommendedName>
</protein>
<dbReference type="Proteomes" id="UP000640426">
    <property type="component" value="Unassembled WGS sequence"/>
</dbReference>
<reference evidence="3" key="1">
    <citation type="submission" date="2020-12" db="EMBL/GenBank/DDBJ databases">
        <title>Hymenobacter sp.</title>
        <authorList>
            <person name="Kim M.K."/>
        </authorList>
    </citation>
    <scope>NUCLEOTIDE SEQUENCE [LARGE SCALE GENOMIC DNA]</scope>
    <source>
        <strain evidence="3">BT553</strain>
    </source>
</reference>
<evidence type="ECO:0008006" key="4">
    <source>
        <dbReference type="Google" id="ProtNLM"/>
    </source>
</evidence>
<keyword evidence="1" id="KW-0732">Signal</keyword>
<evidence type="ECO:0000256" key="1">
    <source>
        <dbReference type="SAM" id="SignalP"/>
    </source>
</evidence>
<accession>A0ABS0XLF7</accession>
<comment type="caution">
    <text evidence="2">The sequence shown here is derived from an EMBL/GenBank/DDBJ whole genome shotgun (WGS) entry which is preliminary data.</text>
</comment>
<gene>
    <name evidence="2" type="ORF">JAO74_03555</name>
</gene>
<evidence type="ECO:0000313" key="2">
    <source>
        <dbReference type="EMBL" id="MBJ6120866.1"/>
    </source>
</evidence>
<keyword evidence="3" id="KW-1185">Reference proteome</keyword>
<organism evidence="2 3">
    <name type="scientific">Sphingomonas mollis</name>
    <dbReference type="NCBI Taxonomy" id="2795726"/>
    <lineage>
        <taxon>Bacteria</taxon>
        <taxon>Pseudomonadati</taxon>
        <taxon>Pseudomonadota</taxon>
        <taxon>Alphaproteobacteria</taxon>
        <taxon>Sphingomonadales</taxon>
        <taxon>Sphingomonadaceae</taxon>
        <taxon>Sphingomonas</taxon>
    </lineage>
</organism>
<sequence length="300" mass="31313">MDGSPDLVMRLSTALPAAVALVVTTPASAQTIPFADTEDATLSEIDVGAGIIHPVVSIDLRNGDYARGTYDDDNAGLGRAPFHFSVGGAVVLRRRVGGDGEGALFLIGQSSNGFHAPRPDERVSPRGWYESNNLLGIAWRPVKGVSAAATYTIKASPNAIAATSHEASLTFLYTADDRLGQLKPRLAVTRRTRGDGGFYTIGGIAPSFELSKRKNGPTLGLPATVGIGWNGFYAADSGTRAYGSGGISLSQPVSLGGAKATLQAELLALVRDDRLRRQDGPSGTTATLIPYATVSLAMAW</sequence>
<proteinExistence type="predicted"/>
<feature type="chain" id="PRO_5046030502" description="MipA/OmpV family protein" evidence="1">
    <location>
        <begin position="30"/>
        <end position="300"/>
    </location>
</feature>
<feature type="signal peptide" evidence="1">
    <location>
        <begin position="1"/>
        <end position="29"/>
    </location>
</feature>
<evidence type="ECO:0000313" key="3">
    <source>
        <dbReference type="Proteomes" id="UP000640426"/>
    </source>
</evidence>